<sequence length="64" mass="6602">MLQAIQIMFMAVAISIVTGFLISLLIQVLCRIVAALGASGQQEDDGAATALSIALALNQEKAGK</sequence>
<dbReference type="AlphaFoldDB" id="A0A645ASX1"/>
<reference evidence="2" key="1">
    <citation type="submission" date="2019-08" db="EMBL/GenBank/DDBJ databases">
        <authorList>
            <person name="Kucharzyk K."/>
            <person name="Murdoch R.W."/>
            <person name="Higgins S."/>
            <person name="Loffler F."/>
        </authorList>
    </citation>
    <scope>NUCLEOTIDE SEQUENCE</scope>
</reference>
<keyword evidence="1" id="KW-0472">Membrane</keyword>
<comment type="caution">
    <text evidence="2">The sequence shown here is derived from an EMBL/GenBank/DDBJ whole genome shotgun (WGS) entry which is preliminary data.</text>
</comment>
<accession>A0A645ASX1</accession>
<evidence type="ECO:0000313" key="2">
    <source>
        <dbReference type="EMBL" id="MPM56210.1"/>
    </source>
</evidence>
<keyword evidence="1" id="KW-1133">Transmembrane helix</keyword>
<organism evidence="2">
    <name type="scientific">bioreactor metagenome</name>
    <dbReference type="NCBI Taxonomy" id="1076179"/>
    <lineage>
        <taxon>unclassified sequences</taxon>
        <taxon>metagenomes</taxon>
        <taxon>ecological metagenomes</taxon>
    </lineage>
</organism>
<evidence type="ECO:0000256" key="1">
    <source>
        <dbReference type="SAM" id="Phobius"/>
    </source>
</evidence>
<keyword evidence="1" id="KW-0812">Transmembrane</keyword>
<protein>
    <submittedName>
        <fullName evidence="2">Uncharacterized protein</fullName>
    </submittedName>
</protein>
<proteinExistence type="predicted"/>
<name>A0A645ASX1_9ZZZZ</name>
<feature type="transmembrane region" description="Helical" evidence="1">
    <location>
        <begin position="7"/>
        <end position="29"/>
    </location>
</feature>
<dbReference type="EMBL" id="VSSQ01015643">
    <property type="protein sequence ID" value="MPM56210.1"/>
    <property type="molecule type" value="Genomic_DNA"/>
</dbReference>
<gene>
    <name evidence="2" type="ORF">SDC9_103012</name>
</gene>